<evidence type="ECO:0000256" key="1">
    <source>
        <dbReference type="ARBA" id="ARBA00004117"/>
    </source>
</evidence>
<keyword evidence="5" id="KW-0969">Cilium</keyword>
<dbReference type="HAMAP" id="MF_00724">
    <property type="entry name" value="FliE"/>
    <property type="match status" value="1"/>
</dbReference>
<dbReference type="GO" id="GO:0005198">
    <property type="term" value="F:structural molecule activity"/>
    <property type="evidence" value="ECO:0007669"/>
    <property type="project" value="InterPro"/>
</dbReference>
<dbReference type="PANTHER" id="PTHR34653:SF1">
    <property type="entry name" value="FLAGELLAR HOOK-BASAL BODY COMPLEX PROTEIN FLIE"/>
    <property type="match status" value="1"/>
</dbReference>
<proteinExistence type="inferred from homology"/>
<keyword evidence="3 4" id="KW-0975">Bacterial flagellum</keyword>
<dbReference type="GO" id="GO:0003774">
    <property type="term" value="F:cytoskeletal motor activity"/>
    <property type="evidence" value="ECO:0007669"/>
    <property type="project" value="InterPro"/>
</dbReference>
<sequence length="96" mass="10107">MISPLNAANAYSAARPAIAPGRAPATDAVSRIGMAAEEFAQQMQQVDAAAAGAMTGKTDTHHLVQTIAESQLAMETVVAIRNKVVEAYQEILRMPV</sequence>
<evidence type="ECO:0000256" key="3">
    <source>
        <dbReference type="ARBA" id="ARBA00023143"/>
    </source>
</evidence>
<keyword evidence="5" id="KW-0966">Cell projection</keyword>
<comment type="caution">
    <text evidence="5">The sequence shown here is derived from an EMBL/GenBank/DDBJ whole genome shotgun (WGS) entry which is preliminary data.</text>
</comment>
<dbReference type="NCBIfam" id="NF001994">
    <property type="entry name" value="PRK00790.1-5"/>
    <property type="match status" value="1"/>
</dbReference>
<dbReference type="RefSeq" id="WP_106690766.1">
    <property type="nucleotide sequence ID" value="NZ_PXNQ02000003.1"/>
</dbReference>
<evidence type="ECO:0000313" key="6">
    <source>
        <dbReference type="Proteomes" id="UP000238137"/>
    </source>
</evidence>
<organism evidence="5 6">
    <name type="scientific">Paracoccus methylarcula</name>
    <dbReference type="NCBI Taxonomy" id="72022"/>
    <lineage>
        <taxon>Bacteria</taxon>
        <taxon>Pseudomonadati</taxon>
        <taxon>Pseudomonadota</taxon>
        <taxon>Alphaproteobacteria</taxon>
        <taxon>Rhodobacterales</taxon>
        <taxon>Paracoccaceae</taxon>
        <taxon>Paracoccus</taxon>
    </lineage>
</organism>
<comment type="similarity">
    <text evidence="2 4">Belongs to the FliE family.</text>
</comment>
<protein>
    <recommendedName>
        <fullName evidence="4">Flagellar hook-basal body complex protein FliE</fullName>
    </recommendedName>
</protein>
<gene>
    <name evidence="4" type="primary">fliE</name>
    <name evidence="5" type="ORF">A7A09_005980</name>
</gene>
<dbReference type="EMBL" id="PXNQ02000003">
    <property type="protein sequence ID" value="RNF35184.1"/>
    <property type="molecule type" value="Genomic_DNA"/>
</dbReference>
<dbReference type="OrthoDB" id="9812413at2"/>
<evidence type="ECO:0000256" key="4">
    <source>
        <dbReference type="HAMAP-Rule" id="MF_00724"/>
    </source>
</evidence>
<evidence type="ECO:0000313" key="5">
    <source>
        <dbReference type="EMBL" id="RNF35184.1"/>
    </source>
</evidence>
<dbReference type="GO" id="GO:0009425">
    <property type="term" value="C:bacterial-type flagellum basal body"/>
    <property type="evidence" value="ECO:0007669"/>
    <property type="project" value="UniProtKB-SubCell"/>
</dbReference>
<accession>A0A3R7NY96</accession>
<keyword evidence="5" id="KW-0282">Flagellum</keyword>
<dbReference type="PANTHER" id="PTHR34653">
    <property type="match status" value="1"/>
</dbReference>
<comment type="subcellular location">
    <subcellularLocation>
        <location evidence="1 4">Bacterial flagellum basal body</location>
    </subcellularLocation>
</comment>
<name>A0A3R7NY96_9RHOB</name>
<reference evidence="5" key="1">
    <citation type="submission" date="2018-05" db="EMBL/GenBank/DDBJ databases">
        <title>Reclassification of Methylarcula marina and Methylarcula terricola as Paracoccus methylarcula sp.nov., comb.nov. and Paracoccus terricola comb.nov.</title>
        <authorList>
            <person name="Shmareva M.N."/>
            <person name="Doronina N.V."/>
            <person name="Vasilenko O.V."/>
            <person name="Tarlachkov S.V."/>
            <person name="Trotsenko Y.A."/>
        </authorList>
    </citation>
    <scope>NUCLEOTIDE SEQUENCE [LARGE SCALE GENOMIC DNA]</scope>
    <source>
        <strain evidence="5">VKM B-2159</strain>
    </source>
</reference>
<dbReference type="Pfam" id="PF02049">
    <property type="entry name" value="FliE"/>
    <property type="match status" value="1"/>
</dbReference>
<dbReference type="Proteomes" id="UP000238137">
    <property type="component" value="Unassembled WGS sequence"/>
</dbReference>
<dbReference type="GO" id="GO:0071973">
    <property type="term" value="P:bacterial-type flagellum-dependent cell motility"/>
    <property type="evidence" value="ECO:0007669"/>
    <property type="project" value="InterPro"/>
</dbReference>
<dbReference type="InterPro" id="IPR001624">
    <property type="entry name" value="FliE"/>
</dbReference>
<evidence type="ECO:0000256" key="2">
    <source>
        <dbReference type="ARBA" id="ARBA00009272"/>
    </source>
</evidence>
<dbReference type="AlphaFoldDB" id="A0A3R7NY96"/>
<keyword evidence="6" id="KW-1185">Reference proteome</keyword>